<feature type="compositionally biased region" description="Basic residues" evidence="5">
    <location>
        <begin position="16"/>
        <end position="26"/>
    </location>
</feature>
<proteinExistence type="predicted"/>
<dbReference type="PROSITE" id="PS50913">
    <property type="entry name" value="GRIP"/>
    <property type="match status" value="1"/>
</dbReference>
<feature type="compositionally biased region" description="Basic and acidic residues" evidence="5">
    <location>
        <begin position="220"/>
        <end position="244"/>
    </location>
</feature>
<keyword evidence="2" id="KW-0333">Golgi apparatus</keyword>
<comment type="caution">
    <text evidence="7">The sequence shown here is derived from an EMBL/GenBank/DDBJ whole genome shotgun (WGS) entry which is preliminary data.</text>
</comment>
<feature type="compositionally biased region" description="Polar residues" evidence="5">
    <location>
        <begin position="500"/>
        <end position="514"/>
    </location>
</feature>
<sequence length="554" mass="62514">MASNATKDPASATSSKSKKSKKKKASKDKAQAFTADKVNGTQANSHSDGGEQDAHSEEETPTVEEPAKQAHSRKPSRAINGIGSNVNDGIEGLTIDDQSGDTIAAVNGSRQVEQSSDGTEAKLEALAQERTALKDEVTQLRRSLEQLQEKHDDELVNLRSELEETISEKEHADTQYRNLLGRVNTIKSQLGDRLKSDAEELTKARERIEELEEANSAMLKTEESHVSELQQLKKDEEERSKELSSMRNRFNLSSQNWSKERDDLTKREVYIKEELEMAKQAMQDWEVLAMEERSIRENLAEKAAEFEEQVITLRESNQALEADRNTQNLNIDGLQRALRELQEARKQELREIVENSQSQVRNLQTQLKEAQENESIATKELETLKQELERLSPMENEVKEKNLLIMKLRHEAVILNDHLTKALKQLKKGKPDDTVDRQLMTNHFLQFLQLDRSDPKKFQVLQIISSLLNWTEEQRESAGLSRPGTSNPSLRTPISPWHRTPSTPSLSTDFLSPPQTGVSLGGLWSDFLETESNKGGRGSRSTSVSSSRKGMVQP</sequence>
<feature type="coiled-coil region" evidence="4">
    <location>
        <begin position="289"/>
        <end position="387"/>
    </location>
</feature>
<dbReference type="EMBL" id="CAJPDQ010000004">
    <property type="protein sequence ID" value="CAF9908662.1"/>
    <property type="molecule type" value="Genomic_DNA"/>
</dbReference>
<keyword evidence="3 4" id="KW-0175">Coiled coil</keyword>
<name>A0A8H3HZ90_9LECA</name>
<dbReference type="GO" id="GO:0005794">
    <property type="term" value="C:Golgi apparatus"/>
    <property type="evidence" value="ECO:0007669"/>
    <property type="project" value="UniProtKB-SubCell"/>
</dbReference>
<dbReference type="PANTHER" id="PTHR18921:SF2">
    <property type="entry name" value="THYROID RECEPTOR-INTERACTING PROTEIN 11"/>
    <property type="match status" value="1"/>
</dbReference>
<dbReference type="Proteomes" id="UP000664169">
    <property type="component" value="Unassembled WGS sequence"/>
</dbReference>
<feature type="compositionally biased region" description="Low complexity" evidence="5">
    <location>
        <begin position="539"/>
        <end position="548"/>
    </location>
</feature>
<feature type="region of interest" description="Disordered" evidence="5">
    <location>
        <begin position="529"/>
        <end position="554"/>
    </location>
</feature>
<reference evidence="7" key="1">
    <citation type="submission" date="2021-03" db="EMBL/GenBank/DDBJ databases">
        <authorList>
            <person name="Tagirdzhanova G."/>
        </authorList>
    </citation>
    <scope>NUCLEOTIDE SEQUENCE</scope>
</reference>
<protein>
    <recommendedName>
        <fullName evidence="6">GRIP domain-containing protein</fullName>
    </recommendedName>
</protein>
<comment type="subcellular location">
    <subcellularLocation>
        <location evidence="1">Golgi apparatus</location>
    </subcellularLocation>
</comment>
<dbReference type="InterPro" id="IPR019459">
    <property type="entry name" value="GRAB"/>
</dbReference>
<dbReference type="InterPro" id="IPR000237">
    <property type="entry name" value="GRIP_dom"/>
</dbReference>
<evidence type="ECO:0000259" key="6">
    <source>
        <dbReference type="PROSITE" id="PS50913"/>
    </source>
</evidence>
<evidence type="ECO:0000256" key="4">
    <source>
        <dbReference type="SAM" id="Coils"/>
    </source>
</evidence>
<accession>A0A8H3HZ90</accession>
<dbReference type="Pfam" id="PF10375">
    <property type="entry name" value="GRAB"/>
    <property type="match status" value="1"/>
</dbReference>
<feature type="compositionally biased region" description="Polar residues" evidence="5">
    <location>
        <begin position="483"/>
        <end position="492"/>
    </location>
</feature>
<feature type="region of interest" description="Disordered" evidence="5">
    <location>
        <begin position="477"/>
        <end position="514"/>
    </location>
</feature>
<feature type="region of interest" description="Disordered" evidence="5">
    <location>
        <begin position="1"/>
        <end position="94"/>
    </location>
</feature>
<dbReference type="GO" id="GO:0031267">
    <property type="term" value="F:small GTPase binding"/>
    <property type="evidence" value="ECO:0007669"/>
    <property type="project" value="TreeGrafter"/>
</dbReference>
<dbReference type="AlphaFoldDB" id="A0A8H3HZ90"/>
<keyword evidence="8" id="KW-1185">Reference proteome</keyword>
<gene>
    <name evidence="7" type="ORF">GOMPHAMPRED_006254</name>
</gene>
<evidence type="ECO:0000313" key="7">
    <source>
        <dbReference type="EMBL" id="CAF9908662.1"/>
    </source>
</evidence>
<evidence type="ECO:0000256" key="2">
    <source>
        <dbReference type="ARBA" id="ARBA00023034"/>
    </source>
</evidence>
<evidence type="ECO:0000256" key="5">
    <source>
        <dbReference type="SAM" id="MobiDB-lite"/>
    </source>
</evidence>
<dbReference type="OrthoDB" id="425925at2759"/>
<evidence type="ECO:0000256" key="3">
    <source>
        <dbReference type="ARBA" id="ARBA00023054"/>
    </source>
</evidence>
<feature type="region of interest" description="Disordered" evidence="5">
    <location>
        <begin position="215"/>
        <end position="246"/>
    </location>
</feature>
<feature type="compositionally biased region" description="Basic and acidic residues" evidence="5">
    <location>
        <begin position="48"/>
        <end position="58"/>
    </location>
</feature>
<dbReference type="GO" id="GO:0007030">
    <property type="term" value="P:Golgi organization"/>
    <property type="evidence" value="ECO:0007669"/>
    <property type="project" value="TreeGrafter"/>
</dbReference>
<evidence type="ECO:0000313" key="8">
    <source>
        <dbReference type="Proteomes" id="UP000664169"/>
    </source>
</evidence>
<dbReference type="PANTHER" id="PTHR18921">
    <property type="entry name" value="MYOSIN HEAVY CHAIN - RELATED"/>
    <property type="match status" value="1"/>
</dbReference>
<feature type="domain" description="GRIP" evidence="6">
    <location>
        <begin position="430"/>
        <end position="481"/>
    </location>
</feature>
<feature type="compositionally biased region" description="Low complexity" evidence="5">
    <location>
        <begin position="1"/>
        <end position="15"/>
    </location>
</feature>
<evidence type="ECO:0000256" key="1">
    <source>
        <dbReference type="ARBA" id="ARBA00004555"/>
    </source>
</evidence>
<dbReference type="GO" id="GO:0006888">
    <property type="term" value="P:endoplasmic reticulum to Golgi vesicle-mediated transport"/>
    <property type="evidence" value="ECO:0007669"/>
    <property type="project" value="TreeGrafter"/>
</dbReference>
<organism evidence="7 8">
    <name type="scientific">Gomphillus americanus</name>
    <dbReference type="NCBI Taxonomy" id="1940652"/>
    <lineage>
        <taxon>Eukaryota</taxon>
        <taxon>Fungi</taxon>
        <taxon>Dikarya</taxon>
        <taxon>Ascomycota</taxon>
        <taxon>Pezizomycotina</taxon>
        <taxon>Lecanoromycetes</taxon>
        <taxon>OSLEUM clade</taxon>
        <taxon>Ostropomycetidae</taxon>
        <taxon>Ostropales</taxon>
        <taxon>Graphidaceae</taxon>
        <taxon>Gomphilloideae</taxon>
        <taxon>Gomphillus</taxon>
    </lineage>
</organism>